<evidence type="ECO:0000313" key="1">
    <source>
        <dbReference type="EMBL" id="CAG8444101.1"/>
    </source>
</evidence>
<accession>A0ACA9JZP2</accession>
<name>A0ACA9JZP2_9GLOM</name>
<gene>
    <name evidence="1" type="ORF">SPELUC_LOCUS383</name>
</gene>
<keyword evidence="2" id="KW-1185">Reference proteome</keyword>
<protein>
    <submittedName>
        <fullName evidence="1">13292_t:CDS:1</fullName>
    </submittedName>
</protein>
<comment type="caution">
    <text evidence="1">The sequence shown here is derived from an EMBL/GenBank/DDBJ whole genome shotgun (WGS) entry which is preliminary data.</text>
</comment>
<dbReference type="EMBL" id="CAJVPW010000132">
    <property type="protein sequence ID" value="CAG8444101.1"/>
    <property type="molecule type" value="Genomic_DNA"/>
</dbReference>
<reference evidence="1" key="1">
    <citation type="submission" date="2021-06" db="EMBL/GenBank/DDBJ databases">
        <authorList>
            <person name="Kallberg Y."/>
            <person name="Tangrot J."/>
            <person name="Rosling A."/>
        </authorList>
    </citation>
    <scope>NUCLEOTIDE SEQUENCE</scope>
    <source>
        <strain evidence="1">28 12/20/2015</strain>
    </source>
</reference>
<sequence length="206" mass="23548">MSRLSGLLLFGLQLQILKNIRESRTGQYSIKPISQNLIKRVNKCSESTLNRRAKNIATMIKDEFIQSSIFKYHNQDSISLKSFKYTVDNQIYYLSLAAIDYHLPCENIIAFERNNLTQKITKDIPIKLVDMNKAINNLEINEESDKPDDNSIDFNKVLNSIGIGGQPDCKGILKYLIPYLVLSNRDVPLAQNANIIQLWDNRSSPL</sequence>
<organism evidence="1 2">
    <name type="scientific">Cetraspora pellucida</name>
    <dbReference type="NCBI Taxonomy" id="1433469"/>
    <lineage>
        <taxon>Eukaryota</taxon>
        <taxon>Fungi</taxon>
        <taxon>Fungi incertae sedis</taxon>
        <taxon>Mucoromycota</taxon>
        <taxon>Glomeromycotina</taxon>
        <taxon>Glomeromycetes</taxon>
        <taxon>Diversisporales</taxon>
        <taxon>Gigasporaceae</taxon>
        <taxon>Cetraspora</taxon>
    </lineage>
</organism>
<dbReference type="Proteomes" id="UP000789366">
    <property type="component" value="Unassembled WGS sequence"/>
</dbReference>
<evidence type="ECO:0000313" key="2">
    <source>
        <dbReference type="Proteomes" id="UP000789366"/>
    </source>
</evidence>
<proteinExistence type="predicted"/>